<gene>
    <name evidence="1" type="ORF">Q7C36_008484</name>
</gene>
<name>A0AA88N5Y5_TACVA</name>
<keyword evidence="2" id="KW-1185">Reference proteome</keyword>
<dbReference type="AlphaFoldDB" id="A0AA88N5Y5"/>
<organism evidence="1 2">
    <name type="scientific">Tachysurus vachellii</name>
    <name type="common">Darkbarbel catfish</name>
    <name type="synonym">Pelteobagrus vachellii</name>
    <dbReference type="NCBI Taxonomy" id="175792"/>
    <lineage>
        <taxon>Eukaryota</taxon>
        <taxon>Metazoa</taxon>
        <taxon>Chordata</taxon>
        <taxon>Craniata</taxon>
        <taxon>Vertebrata</taxon>
        <taxon>Euteleostomi</taxon>
        <taxon>Actinopterygii</taxon>
        <taxon>Neopterygii</taxon>
        <taxon>Teleostei</taxon>
        <taxon>Ostariophysi</taxon>
        <taxon>Siluriformes</taxon>
        <taxon>Bagridae</taxon>
        <taxon>Tachysurus</taxon>
    </lineage>
</organism>
<sequence length="119" mass="13588">MTRQGVTAKRIMFTEEREHKLLQLSSIIHSLGKSIIYTWPPYCDSGELKKHRTAGLDRGNVRSCCLHFKSRAAFTEKHPEEQIKFHHSGRPSCPPLCSRNPRLVFQCPAGRIDPSQEGM</sequence>
<proteinExistence type="predicted"/>
<evidence type="ECO:0000313" key="1">
    <source>
        <dbReference type="EMBL" id="KAK2849701.1"/>
    </source>
</evidence>
<dbReference type="Proteomes" id="UP001187315">
    <property type="component" value="Unassembled WGS sequence"/>
</dbReference>
<evidence type="ECO:0000313" key="2">
    <source>
        <dbReference type="Proteomes" id="UP001187315"/>
    </source>
</evidence>
<dbReference type="EMBL" id="JAVHJS010000008">
    <property type="protein sequence ID" value="KAK2849701.1"/>
    <property type="molecule type" value="Genomic_DNA"/>
</dbReference>
<protein>
    <submittedName>
        <fullName evidence="1">Uncharacterized protein</fullName>
    </submittedName>
</protein>
<accession>A0AA88N5Y5</accession>
<comment type="caution">
    <text evidence="1">The sequence shown here is derived from an EMBL/GenBank/DDBJ whole genome shotgun (WGS) entry which is preliminary data.</text>
</comment>
<reference evidence="1" key="1">
    <citation type="submission" date="2023-08" db="EMBL/GenBank/DDBJ databases">
        <title>Pelteobagrus vachellii genome.</title>
        <authorList>
            <person name="Liu H."/>
        </authorList>
    </citation>
    <scope>NUCLEOTIDE SEQUENCE</scope>
    <source>
        <strain evidence="1">PRFRI_2022a</strain>
        <tissue evidence="1">Muscle</tissue>
    </source>
</reference>